<protein>
    <submittedName>
        <fullName evidence="1">Uncharacterized protein</fullName>
    </submittedName>
</protein>
<comment type="caution">
    <text evidence="1">The sequence shown here is derived from an EMBL/GenBank/DDBJ whole genome shotgun (WGS) entry which is preliminary data.</text>
</comment>
<keyword evidence="2" id="KW-1185">Reference proteome</keyword>
<reference evidence="1 2" key="1">
    <citation type="submission" date="2021-01" db="EMBL/GenBank/DDBJ databases">
        <title>Whole genome shotgun sequence of Verrucosispora gifhornensis NBRC 16317.</title>
        <authorList>
            <person name="Komaki H."/>
            <person name="Tamura T."/>
        </authorList>
    </citation>
    <scope>NUCLEOTIDE SEQUENCE [LARGE SCALE GENOMIC DNA]</scope>
    <source>
        <strain evidence="1 2">NBRC 16317</strain>
    </source>
</reference>
<sequence>MYEQLPRTVKAVDTSALVGLDDEARSRGFNRHHGSGWLTTNADESAQHHLHPFLVHRTNHRPEFSPQWRCMLLLRMRDGQEVFSLLDIWPPTFLQLPESLTAQEKTALARRLQDGGLPTAAQWEALNR</sequence>
<dbReference type="RefSeq" id="WP_102656438.1">
    <property type="nucleotide sequence ID" value="NZ_BAAAGZ010000008.1"/>
</dbReference>
<proteinExistence type="predicted"/>
<evidence type="ECO:0000313" key="1">
    <source>
        <dbReference type="EMBL" id="GIJ16027.1"/>
    </source>
</evidence>
<accession>A0ABQ4IDQ8</accession>
<dbReference type="EMBL" id="BOPA01000018">
    <property type="protein sequence ID" value="GIJ16027.1"/>
    <property type="molecule type" value="Genomic_DNA"/>
</dbReference>
<name>A0ABQ4IDQ8_9ACTN</name>
<evidence type="ECO:0000313" key="2">
    <source>
        <dbReference type="Proteomes" id="UP000647860"/>
    </source>
</evidence>
<dbReference type="Proteomes" id="UP000647860">
    <property type="component" value="Unassembled WGS sequence"/>
</dbReference>
<organism evidence="1 2">
    <name type="scientific">Micromonospora gifhornensis</name>
    <dbReference type="NCBI Taxonomy" id="84594"/>
    <lineage>
        <taxon>Bacteria</taxon>
        <taxon>Bacillati</taxon>
        <taxon>Actinomycetota</taxon>
        <taxon>Actinomycetes</taxon>
        <taxon>Micromonosporales</taxon>
        <taxon>Micromonosporaceae</taxon>
        <taxon>Micromonospora</taxon>
    </lineage>
</organism>
<gene>
    <name evidence="1" type="ORF">Vgi01_27110</name>
</gene>